<evidence type="ECO:0000256" key="14">
    <source>
        <dbReference type="ARBA" id="ARBA00036634"/>
    </source>
</evidence>
<evidence type="ECO:0000256" key="4">
    <source>
        <dbReference type="ARBA" id="ARBA00022568"/>
    </source>
</evidence>
<dbReference type="GeneID" id="35596147"/>
<keyword evidence="5 17" id="KW-0107">Calcium channel</keyword>
<feature type="compositionally biased region" description="Basic and acidic residues" evidence="18">
    <location>
        <begin position="75"/>
        <end position="90"/>
    </location>
</feature>
<comment type="catalytic activity">
    <reaction evidence="14">
        <text>Ca(2+)(in) = Ca(2+)(out)</text>
        <dbReference type="Rhea" id="RHEA:29671"/>
        <dbReference type="ChEBI" id="CHEBI:29108"/>
    </reaction>
</comment>
<keyword evidence="10 17" id="KW-0406">Ion transport</keyword>
<dbReference type="GO" id="GO:1990246">
    <property type="term" value="C:uniplex complex"/>
    <property type="evidence" value="ECO:0007669"/>
    <property type="project" value="TreeGrafter"/>
</dbReference>
<dbReference type="STRING" id="112498.A0A2D3UPL4"/>
<keyword evidence="11 17" id="KW-0496">Mitochondrion</keyword>
<evidence type="ECO:0000256" key="6">
    <source>
        <dbReference type="ARBA" id="ARBA00022692"/>
    </source>
</evidence>
<comment type="function">
    <text evidence="17">Mitochondrial inner membrane calcium uniporter that mediates calcium uptake into mitochondria. Mitochondrial calcium homeostasis plays key roles in cellular physiology and regulates cell bioenergetics, cytoplasmic calcium signals and activation of cell death pathways.</text>
</comment>
<keyword evidence="3 17" id="KW-0813">Transport</keyword>
<dbReference type="Pfam" id="PF04678">
    <property type="entry name" value="MCU"/>
    <property type="match status" value="1"/>
</dbReference>
<evidence type="ECO:0000256" key="1">
    <source>
        <dbReference type="ARBA" id="ARBA00004448"/>
    </source>
</evidence>
<evidence type="ECO:0000256" key="13">
    <source>
        <dbReference type="ARBA" id="ARBA00023303"/>
    </source>
</evidence>
<evidence type="ECO:0000256" key="9">
    <source>
        <dbReference type="ARBA" id="ARBA00022989"/>
    </source>
</evidence>
<dbReference type="RefSeq" id="XP_023621762.1">
    <property type="nucleotide sequence ID" value="XM_023765994.1"/>
</dbReference>
<evidence type="ECO:0000256" key="16">
    <source>
        <dbReference type="ARBA" id="ARBA00045938"/>
    </source>
</evidence>
<dbReference type="EMBL" id="FJUY01000001">
    <property type="protein sequence ID" value="CZT14865.1"/>
    <property type="molecule type" value="Genomic_DNA"/>
</dbReference>
<evidence type="ECO:0000259" key="19">
    <source>
        <dbReference type="Pfam" id="PF04678"/>
    </source>
</evidence>
<feature type="compositionally biased region" description="Basic and acidic residues" evidence="18">
    <location>
        <begin position="451"/>
        <end position="461"/>
    </location>
</feature>
<feature type="compositionally biased region" description="Polar residues" evidence="18">
    <location>
        <begin position="54"/>
        <end position="73"/>
    </location>
</feature>
<name>A0A2D3UPL4_9PEZI</name>
<gene>
    <name evidence="20" type="ORF">RCC_00800</name>
</gene>
<protein>
    <recommendedName>
        <fullName evidence="17">Calcium uniporter protein</fullName>
    </recommendedName>
</protein>
<dbReference type="GO" id="GO:0005262">
    <property type="term" value="F:calcium channel activity"/>
    <property type="evidence" value="ECO:0007669"/>
    <property type="project" value="UniProtKB-UniRule"/>
</dbReference>
<evidence type="ECO:0000256" key="7">
    <source>
        <dbReference type="ARBA" id="ARBA00022792"/>
    </source>
</evidence>
<dbReference type="GO" id="GO:0015292">
    <property type="term" value="F:uniporter activity"/>
    <property type="evidence" value="ECO:0007669"/>
    <property type="project" value="UniProtKB-UniRule"/>
</dbReference>
<keyword evidence="9 17" id="KW-1133">Transmembrane helix</keyword>
<feature type="region of interest" description="Disordered" evidence="18">
    <location>
        <begin position="444"/>
        <end position="491"/>
    </location>
</feature>
<keyword evidence="7 17" id="KW-0999">Mitochondrion inner membrane</keyword>
<evidence type="ECO:0000256" key="17">
    <source>
        <dbReference type="RuleBase" id="RU367035"/>
    </source>
</evidence>
<dbReference type="OrthoDB" id="278338at2759"/>
<keyword evidence="4 17" id="KW-0109">Calcium transport</keyword>
<feature type="region of interest" description="Disordered" evidence="18">
    <location>
        <begin position="54"/>
        <end position="103"/>
    </location>
</feature>
<keyword evidence="6 17" id="KW-0812">Transmembrane</keyword>
<dbReference type="PANTHER" id="PTHR13462">
    <property type="entry name" value="CALCIUM UNIPORTER PROTEIN, MITOCHONDRIAL"/>
    <property type="match status" value="1"/>
</dbReference>
<evidence type="ECO:0000313" key="21">
    <source>
        <dbReference type="Proteomes" id="UP000225277"/>
    </source>
</evidence>
<organism evidence="20 21">
    <name type="scientific">Ramularia collo-cygni</name>
    <dbReference type="NCBI Taxonomy" id="112498"/>
    <lineage>
        <taxon>Eukaryota</taxon>
        <taxon>Fungi</taxon>
        <taxon>Dikarya</taxon>
        <taxon>Ascomycota</taxon>
        <taxon>Pezizomycotina</taxon>
        <taxon>Dothideomycetes</taxon>
        <taxon>Dothideomycetidae</taxon>
        <taxon>Mycosphaerellales</taxon>
        <taxon>Mycosphaerellaceae</taxon>
        <taxon>Ramularia</taxon>
    </lineage>
</organism>
<dbReference type="AlphaFoldDB" id="A0A2D3UPL4"/>
<comment type="similarity">
    <text evidence="2 17">Belongs to the MCU (TC 1.A.77) family.</text>
</comment>
<dbReference type="Proteomes" id="UP000225277">
    <property type="component" value="Unassembled WGS sequence"/>
</dbReference>
<accession>A0A2D3UPL4</accession>
<dbReference type="InterPro" id="IPR039055">
    <property type="entry name" value="MCU_fam"/>
</dbReference>
<feature type="transmembrane region" description="Helical" evidence="17">
    <location>
        <begin position="336"/>
        <end position="356"/>
    </location>
</feature>
<proteinExistence type="inferred from homology"/>
<comment type="subcellular location">
    <subcellularLocation>
        <location evidence="1 17">Mitochondrion inner membrane</location>
        <topology evidence="1 17">Multi-pass membrane protein</topology>
    </subcellularLocation>
</comment>
<evidence type="ECO:0000313" key="20">
    <source>
        <dbReference type="EMBL" id="CZT14865.1"/>
    </source>
</evidence>
<reference evidence="20 21" key="1">
    <citation type="submission" date="2016-03" db="EMBL/GenBank/DDBJ databases">
        <authorList>
            <person name="Ploux O."/>
        </authorList>
    </citation>
    <scope>NUCLEOTIDE SEQUENCE [LARGE SCALE GENOMIC DNA]</scope>
    <source>
        <strain evidence="20 21">URUG2</strain>
    </source>
</reference>
<dbReference type="PANTHER" id="PTHR13462:SF10">
    <property type="entry name" value="CALCIUM UNIPORTER PROTEIN, MITOCHONDRIAL"/>
    <property type="match status" value="1"/>
</dbReference>
<feature type="transmembrane region" description="Helical" evidence="17">
    <location>
        <begin position="368"/>
        <end position="386"/>
    </location>
</feature>
<feature type="compositionally biased region" description="Basic and acidic residues" evidence="18">
    <location>
        <begin position="480"/>
        <end position="491"/>
    </location>
</feature>
<keyword evidence="12 17" id="KW-0472">Membrane</keyword>
<evidence type="ECO:0000256" key="2">
    <source>
        <dbReference type="ARBA" id="ARBA00005653"/>
    </source>
</evidence>
<keyword evidence="21" id="KW-1185">Reference proteome</keyword>
<evidence type="ECO:0000256" key="8">
    <source>
        <dbReference type="ARBA" id="ARBA00022837"/>
    </source>
</evidence>
<keyword evidence="8 17" id="KW-0106">Calcium</keyword>
<keyword evidence="13 17" id="KW-0407">Ion channel</keyword>
<evidence type="ECO:0000256" key="11">
    <source>
        <dbReference type="ARBA" id="ARBA00023128"/>
    </source>
</evidence>
<evidence type="ECO:0000256" key="10">
    <source>
        <dbReference type="ARBA" id="ARBA00023065"/>
    </source>
</evidence>
<sequence>MEPFLSRLIVQAAPAARPSTRVSHLPCTRSNRTFATSRIQRFPRERKEPFNTISATDSSFSRPATELSQNVTPEEQDHYSRVENKSKEMQARSPWMREGSDVSPVHRLRSAGAMTKGKLLTTPSRMLKLVLPLSTRDRNADRKDIEPLALLVHPQQPLSYLERLIQSELPFLWDESKGRERAPDVVFRAEDSMEETTGHDVEDVVVDEDIAGEGADETMVAGKRERTGKISGGKKEVKEDQVEKDQRTVKDPDYTNFVRWSPSTEIGDFIRDAARGKEFAVEIEGAPEPIYVGVPSFSDRTFYLRMRLRKVAERISTMADVKEDCDRLAHSGAKNVARLGFAGLLGWWGAVYYATFMTDLGWDVMEPVTYLVGLSGLIGGYLWFLYHNREVSYKSAMNLTVSRRQATLYKAKGFDLPAWEMLIEEGNRLRREIKMVAEEYDVEWDETKDEGDEKVRKALQRERKKKRGKEDNEEDEEKEDEKTQKGQKGGD</sequence>
<dbReference type="InterPro" id="IPR006769">
    <property type="entry name" value="MCU_C"/>
</dbReference>
<dbReference type="GO" id="GO:0016740">
    <property type="term" value="F:transferase activity"/>
    <property type="evidence" value="ECO:0007669"/>
    <property type="project" value="UniProtKB-KW"/>
</dbReference>
<evidence type="ECO:0000256" key="18">
    <source>
        <dbReference type="SAM" id="MobiDB-lite"/>
    </source>
</evidence>
<dbReference type="GO" id="GO:0051560">
    <property type="term" value="P:mitochondrial calcium ion homeostasis"/>
    <property type="evidence" value="ECO:0007669"/>
    <property type="project" value="UniProtKB-UniRule"/>
</dbReference>
<evidence type="ECO:0000256" key="15">
    <source>
        <dbReference type="ARBA" id="ARBA00044966"/>
    </source>
</evidence>
<comment type="subunit">
    <text evidence="15">Homotetramer, assembles in a dimer or dimers configuration with two interfaces.</text>
</comment>
<feature type="region of interest" description="Disordered" evidence="18">
    <location>
        <begin position="223"/>
        <end position="246"/>
    </location>
</feature>
<evidence type="ECO:0000256" key="12">
    <source>
        <dbReference type="ARBA" id="ARBA00023136"/>
    </source>
</evidence>
<keyword evidence="20" id="KW-0808">Transferase</keyword>
<feature type="domain" description="Calcium uniporter protein C-terminal" evidence="19">
    <location>
        <begin position="304"/>
        <end position="421"/>
    </location>
</feature>
<comment type="function">
    <text evidence="16">Highly selective calcium channel localized to the inner mitochondrial membrane, which mediates calcium uptake into the mitochondrial matrix. Mitochondrial calcium homeostasis plays key roles in cellular physiology and regulates ATP production, cytoplasmic calcium signals and activation of cell death pathways. Sufficient to operate as a pore-forming channel without the need of calcium-sensor or auxiliary subunit.</text>
</comment>
<evidence type="ECO:0000256" key="5">
    <source>
        <dbReference type="ARBA" id="ARBA00022673"/>
    </source>
</evidence>
<dbReference type="GO" id="GO:0036444">
    <property type="term" value="P:calcium import into the mitochondrion"/>
    <property type="evidence" value="ECO:0007669"/>
    <property type="project" value="TreeGrafter"/>
</dbReference>
<evidence type="ECO:0000256" key="3">
    <source>
        <dbReference type="ARBA" id="ARBA00022448"/>
    </source>
</evidence>